<protein>
    <submittedName>
        <fullName evidence="1">Uncharacterized protein</fullName>
    </submittedName>
</protein>
<reference evidence="1" key="1">
    <citation type="submission" date="2019-08" db="EMBL/GenBank/DDBJ databases">
        <authorList>
            <person name="Kucharzyk K."/>
            <person name="Murdoch R.W."/>
            <person name="Higgins S."/>
            <person name="Loffler F."/>
        </authorList>
    </citation>
    <scope>NUCLEOTIDE SEQUENCE</scope>
</reference>
<evidence type="ECO:0000313" key="1">
    <source>
        <dbReference type="EMBL" id="MPL78669.1"/>
    </source>
</evidence>
<gene>
    <name evidence="1" type="ORF">SDC9_24539</name>
</gene>
<proteinExistence type="predicted"/>
<organism evidence="1">
    <name type="scientific">bioreactor metagenome</name>
    <dbReference type="NCBI Taxonomy" id="1076179"/>
    <lineage>
        <taxon>unclassified sequences</taxon>
        <taxon>metagenomes</taxon>
        <taxon>ecological metagenomes</taxon>
    </lineage>
</organism>
<comment type="caution">
    <text evidence="1">The sequence shown here is derived from an EMBL/GenBank/DDBJ whole genome shotgun (WGS) entry which is preliminary data.</text>
</comment>
<name>A0A644UIG6_9ZZZZ</name>
<sequence length="257" mass="26363">MVGDGAQGVDAGIGFADYHSGDHDAVALHGEPDRRIGESPGPHVVLALDEFADVPIGGVVGADAIGDRGVLGRDRRTRSRGEVVGGIAQAMGGEVEVAAGHAGIEVGHGGLHIQGLGVVGRPMVGRIGGLVGENKYGDGPGRGGAGPGFMADDAFLLDRVAHGDEEILVPVYRGLGFAGEAEHIRQLFVAGRVAGVLGPGAIVDGTDKGFVLRGPAVEIEGEFTILGPAGEQYREADRDEEEKTDRFSHLAVSLGTW</sequence>
<accession>A0A644UIG6</accession>
<dbReference type="EMBL" id="VSSQ01000118">
    <property type="protein sequence ID" value="MPL78669.1"/>
    <property type="molecule type" value="Genomic_DNA"/>
</dbReference>
<dbReference type="AlphaFoldDB" id="A0A644UIG6"/>